<dbReference type="EMBL" id="BAAAXZ010000043">
    <property type="protein sequence ID" value="GAA2917508.1"/>
    <property type="molecule type" value="Genomic_DNA"/>
</dbReference>
<sequence length="664" mass="74338">MTTTGRPARAVVIGGSMAGLLAARALTDTYEEVLMVDRDVLPATLDHRVGVPQARHAHWLLAGGLEVLESFFPGLSAELAAAGATPYDPQRDGSWVFDGRPAQRAPSGLACLAMSRTLLESRLRARIAALPGVRVLSRHEVVGLLTAPDGCGIGGVRAVRRGRPEPALEMRADLVVDASGRASRTPLWLRELGHRAPREERVRVKVAYASRHYRRESHHVPGTSAIGRHVTPDRSRGAALYAEEGDRWVLTLAGVLSGEPPVSADAFMMFGRSLDDSRIRQVVMDAEPLDDPVRTRFPEALRRRYERLPRPPEGLVVIGDAMCSTNPTLAHGMSVAAFQAKALHDCLRAGTERLPRRYHRRAARVLTVPWIATRTSDVLPYESGCRRSVFLWSADLARIVLSAAMERDALVTRTCLRIAHLVTGLWPLLSPRILIRVLPHLIRLLPHLIPGGARTARSPGPDRMPWYLRLVELCRELGIATPEDPYPVWEGEGGPVAVAPLFVLYDYSFRVPGADTKEESLRRAYESGVVCTDEHFLHPDPYPTREDWCRARVEYTERRLAELGPELRPVLINHWPLLRDPTRILRYPDFAQWCGTTLTADWHVRFRAAAAVYGHLHIPRVSWHDGVRFEEVSVGYPREWRKRPPREPLRQILPQPVDRPGDVW</sequence>
<dbReference type="Gene3D" id="3.50.50.60">
    <property type="entry name" value="FAD/NAD(P)-binding domain"/>
    <property type="match status" value="1"/>
</dbReference>
<comment type="caution">
    <text evidence="1">The sequence shown here is derived from an EMBL/GenBank/DDBJ whole genome shotgun (WGS) entry which is preliminary data.</text>
</comment>
<keyword evidence="2" id="KW-1185">Reference proteome</keyword>
<dbReference type="SUPFAM" id="SSF51905">
    <property type="entry name" value="FAD/NAD(P)-binding domain"/>
    <property type="match status" value="1"/>
</dbReference>
<dbReference type="InterPro" id="IPR029052">
    <property type="entry name" value="Metallo-depent_PP-like"/>
</dbReference>
<evidence type="ECO:0000313" key="2">
    <source>
        <dbReference type="Proteomes" id="UP001501102"/>
    </source>
</evidence>
<dbReference type="InterPro" id="IPR052963">
    <property type="entry name" value="Pantetheine_PDE"/>
</dbReference>
<evidence type="ECO:0000313" key="1">
    <source>
        <dbReference type="EMBL" id="GAA2917508.1"/>
    </source>
</evidence>
<dbReference type="SUPFAM" id="SSF56300">
    <property type="entry name" value="Metallo-dependent phosphatases"/>
    <property type="match status" value="1"/>
</dbReference>
<gene>
    <name evidence="1" type="ORF">GCM10020221_12170</name>
</gene>
<organism evidence="1 2">
    <name type="scientific">Streptomyces thioluteus</name>
    <dbReference type="NCBI Taxonomy" id="66431"/>
    <lineage>
        <taxon>Bacteria</taxon>
        <taxon>Bacillati</taxon>
        <taxon>Actinomycetota</taxon>
        <taxon>Actinomycetes</taxon>
        <taxon>Kitasatosporales</taxon>
        <taxon>Streptomycetaceae</taxon>
        <taxon>Streptomyces</taxon>
    </lineage>
</organism>
<protein>
    <submittedName>
        <fullName evidence="1">Uncharacterized protein</fullName>
    </submittedName>
</protein>
<name>A0ABP6J268_STRTU</name>
<dbReference type="PANTHER" id="PTHR36492">
    <property type="match status" value="1"/>
</dbReference>
<dbReference type="Proteomes" id="UP001501102">
    <property type="component" value="Unassembled WGS sequence"/>
</dbReference>
<reference evidence="2" key="1">
    <citation type="journal article" date="2019" name="Int. J. Syst. Evol. Microbiol.">
        <title>The Global Catalogue of Microorganisms (GCM) 10K type strain sequencing project: providing services to taxonomists for standard genome sequencing and annotation.</title>
        <authorList>
            <consortium name="The Broad Institute Genomics Platform"/>
            <consortium name="The Broad Institute Genome Sequencing Center for Infectious Disease"/>
            <person name="Wu L."/>
            <person name="Ma J."/>
        </authorList>
    </citation>
    <scope>NUCLEOTIDE SEQUENCE [LARGE SCALE GENOMIC DNA]</scope>
    <source>
        <strain evidence="2">JCM 4087</strain>
    </source>
</reference>
<dbReference type="InterPro" id="IPR036188">
    <property type="entry name" value="FAD/NAD-bd_sf"/>
</dbReference>
<dbReference type="Gene3D" id="3.30.9.100">
    <property type="match status" value="1"/>
</dbReference>
<proteinExistence type="predicted"/>
<dbReference type="PANTHER" id="PTHR36492:SF2">
    <property type="entry name" value="[ACYL-CARRIER-PROTEIN] PHOSPHODIESTERASE PPTH"/>
    <property type="match status" value="1"/>
</dbReference>
<accession>A0ABP6J268</accession>